<dbReference type="eggNOG" id="KOG1703">
    <property type="taxonomic scope" value="Eukaryota"/>
</dbReference>
<dbReference type="RefSeq" id="XP_001024883.2">
    <property type="nucleotide sequence ID" value="XM_001024883.2"/>
</dbReference>
<keyword evidence="1" id="KW-0479">Metal-binding</keyword>
<keyword evidence="1" id="KW-0862">Zinc</keyword>
<dbReference type="Proteomes" id="UP000009168">
    <property type="component" value="Unassembled WGS sequence"/>
</dbReference>
<dbReference type="GO" id="GO:0008270">
    <property type="term" value="F:zinc ion binding"/>
    <property type="evidence" value="ECO:0007669"/>
    <property type="project" value="UniProtKB-KW"/>
</dbReference>
<feature type="domain" description="RING-type" evidence="4">
    <location>
        <begin position="612"/>
        <end position="663"/>
    </location>
</feature>
<evidence type="ECO:0000259" key="4">
    <source>
        <dbReference type="PROSITE" id="PS50089"/>
    </source>
</evidence>
<dbReference type="AlphaFoldDB" id="I7MIP7"/>
<evidence type="ECO:0000256" key="1">
    <source>
        <dbReference type="PROSITE-ProRule" id="PRU00175"/>
    </source>
</evidence>
<dbReference type="GeneID" id="7828332"/>
<gene>
    <name evidence="5" type="ORF">TTHERM_00241590</name>
</gene>
<feature type="coiled-coil region" evidence="2">
    <location>
        <begin position="467"/>
        <end position="515"/>
    </location>
</feature>
<dbReference type="InterPro" id="IPR001841">
    <property type="entry name" value="Znf_RING"/>
</dbReference>
<accession>I7MIP7</accession>
<dbReference type="KEGG" id="tet:TTHERM_00241590"/>
<proteinExistence type="predicted"/>
<feature type="coiled-coil region" evidence="2">
    <location>
        <begin position="392"/>
        <end position="440"/>
    </location>
</feature>
<feature type="coiled-coil region" evidence="2">
    <location>
        <begin position="207"/>
        <end position="241"/>
    </location>
</feature>
<sequence>MNSSKQPIIKSTSTTTTAKHSSSMKLLPKIENYSKAKNVNEQLLIRQNHTPIKVALKKSSFTNIDYNEDIPQSNSVSNANQNEYKNFFNRRTQQILDTSEEQKIQKKQMLAKSQIQFKPPSSSNQIVRNVSGIYENPLQANYLQNTQSPSSVKSSYTKIPLQASQTLEEAKPVKFTSPITQLQIDADQNRLDFMLEKGMNFEKNNQLIKLKQDNFELKQEIRKLEAEVKRMRQEIEAMRQLNLKSQPINNERKSSFYMQDDQLIQIEKKVQINEYYRQQISNLKAQHESDSTKYQEQINVLNTQLQQALEQIQSLQISKQNPIKEQKDLEQIQETQAEVQQICNKCEQNMRQLQEFNIQITVLESNLATSKAQNDNLFKESQSLREWQIKTKESHSREKEQYEKYIQEQSEEILKVDQQLRDYKKSYDDLNEKIKLIKNGSDIVKVFLRNEYTLLKLEIVENIERLNKERQDRINENAVQIQQLQQKYDDEKKKATKLQDEVNQLNQHLEWLKKRGVQQSKQNGTFNYIGLSEEILSLKKVIDQHISEIPNKDMVQSFQSKVDEMSFLNKQMVDKINKIQQDEEKSRKATEQIPVLKQFDIAQTKVEYHLVCAKCEEILEEAITCVPCGHNYCKKCHYTKDSSFQKTNESADVSEASISCMKCGPSTMIYRNETLDDMIKMYNTMRSAKEVIKMYLSQ</sequence>
<feature type="coiled-coil region" evidence="2">
    <location>
        <begin position="291"/>
        <end position="352"/>
    </location>
</feature>
<dbReference type="InterPro" id="IPR013083">
    <property type="entry name" value="Znf_RING/FYVE/PHD"/>
</dbReference>
<evidence type="ECO:0000256" key="3">
    <source>
        <dbReference type="SAM" id="MobiDB-lite"/>
    </source>
</evidence>
<feature type="region of interest" description="Disordered" evidence="3">
    <location>
        <begin position="1"/>
        <end position="22"/>
    </location>
</feature>
<evidence type="ECO:0000313" key="5">
    <source>
        <dbReference type="EMBL" id="EAS04638.2"/>
    </source>
</evidence>
<organism evidence="5 6">
    <name type="scientific">Tetrahymena thermophila (strain SB210)</name>
    <dbReference type="NCBI Taxonomy" id="312017"/>
    <lineage>
        <taxon>Eukaryota</taxon>
        <taxon>Sar</taxon>
        <taxon>Alveolata</taxon>
        <taxon>Ciliophora</taxon>
        <taxon>Intramacronucleata</taxon>
        <taxon>Oligohymenophorea</taxon>
        <taxon>Hymenostomatida</taxon>
        <taxon>Tetrahymenina</taxon>
        <taxon>Tetrahymenidae</taxon>
        <taxon>Tetrahymena</taxon>
    </lineage>
</organism>
<dbReference type="OrthoDB" id="10686769at2759"/>
<dbReference type="EMBL" id="GG662443">
    <property type="protein sequence ID" value="EAS04638.2"/>
    <property type="molecule type" value="Genomic_DNA"/>
</dbReference>
<dbReference type="Gene3D" id="3.30.40.10">
    <property type="entry name" value="Zinc/RING finger domain, C3HC4 (zinc finger)"/>
    <property type="match status" value="1"/>
</dbReference>
<name>I7MIP7_TETTS</name>
<keyword evidence="1" id="KW-0863">Zinc-finger</keyword>
<dbReference type="InParanoid" id="I7MIP7"/>
<keyword evidence="2" id="KW-0175">Coiled coil</keyword>
<evidence type="ECO:0000313" key="6">
    <source>
        <dbReference type="Proteomes" id="UP000009168"/>
    </source>
</evidence>
<dbReference type="PROSITE" id="PS50089">
    <property type="entry name" value="ZF_RING_2"/>
    <property type="match status" value="1"/>
</dbReference>
<evidence type="ECO:0000256" key="2">
    <source>
        <dbReference type="SAM" id="Coils"/>
    </source>
</evidence>
<protein>
    <submittedName>
        <fullName evidence="5">LIM domain protein</fullName>
    </submittedName>
</protein>
<reference evidence="6" key="1">
    <citation type="journal article" date="2006" name="PLoS Biol.">
        <title>Macronuclear genome sequence of the ciliate Tetrahymena thermophila, a model eukaryote.</title>
        <authorList>
            <person name="Eisen J.A."/>
            <person name="Coyne R.S."/>
            <person name="Wu M."/>
            <person name="Wu D."/>
            <person name="Thiagarajan M."/>
            <person name="Wortman J.R."/>
            <person name="Badger J.H."/>
            <person name="Ren Q."/>
            <person name="Amedeo P."/>
            <person name="Jones K.M."/>
            <person name="Tallon L.J."/>
            <person name="Delcher A.L."/>
            <person name="Salzberg S.L."/>
            <person name="Silva J.C."/>
            <person name="Haas B.J."/>
            <person name="Majoros W.H."/>
            <person name="Farzad M."/>
            <person name="Carlton J.M."/>
            <person name="Smith R.K. Jr."/>
            <person name="Garg J."/>
            <person name="Pearlman R.E."/>
            <person name="Karrer K.M."/>
            <person name="Sun L."/>
            <person name="Manning G."/>
            <person name="Elde N.C."/>
            <person name="Turkewitz A.P."/>
            <person name="Asai D.J."/>
            <person name="Wilkes D.E."/>
            <person name="Wang Y."/>
            <person name="Cai H."/>
            <person name="Collins K."/>
            <person name="Stewart B.A."/>
            <person name="Lee S.R."/>
            <person name="Wilamowska K."/>
            <person name="Weinberg Z."/>
            <person name="Ruzzo W.L."/>
            <person name="Wloga D."/>
            <person name="Gaertig J."/>
            <person name="Frankel J."/>
            <person name="Tsao C.-C."/>
            <person name="Gorovsky M.A."/>
            <person name="Keeling P.J."/>
            <person name="Waller R.F."/>
            <person name="Patron N.J."/>
            <person name="Cherry J.M."/>
            <person name="Stover N.A."/>
            <person name="Krieger C.J."/>
            <person name="del Toro C."/>
            <person name="Ryder H.F."/>
            <person name="Williamson S.C."/>
            <person name="Barbeau R.A."/>
            <person name="Hamilton E.P."/>
            <person name="Orias E."/>
        </authorList>
    </citation>
    <scope>NUCLEOTIDE SEQUENCE [LARGE SCALE GENOMIC DNA]</scope>
    <source>
        <strain evidence="6">SB210</strain>
    </source>
</reference>
<keyword evidence="6" id="KW-1185">Reference proteome</keyword>